<dbReference type="EMBL" id="CAJNJA010047104">
    <property type="protein sequence ID" value="CAE7822128.1"/>
    <property type="molecule type" value="Genomic_DNA"/>
</dbReference>
<dbReference type="Proteomes" id="UP000601435">
    <property type="component" value="Unassembled WGS sequence"/>
</dbReference>
<dbReference type="Pfam" id="PF07727">
    <property type="entry name" value="RVT_2"/>
    <property type="match status" value="1"/>
</dbReference>
<comment type="caution">
    <text evidence="2">The sequence shown here is derived from an EMBL/GenBank/DDBJ whole genome shotgun (WGS) entry which is preliminary data.</text>
</comment>
<dbReference type="AlphaFoldDB" id="A0A812ZCF7"/>
<evidence type="ECO:0000313" key="2">
    <source>
        <dbReference type="EMBL" id="CAE7822128.1"/>
    </source>
</evidence>
<evidence type="ECO:0000259" key="1">
    <source>
        <dbReference type="Pfam" id="PF07727"/>
    </source>
</evidence>
<gene>
    <name evidence="2" type="ORF">SNEC2469_LOCUS24473</name>
</gene>
<protein>
    <recommendedName>
        <fullName evidence="1">Reverse transcriptase Ty1/copia-type domain-containing protein</fullName>
    </recommendedName>
</protein>
<organism evidence="2 3">
    <name type="scientific">Symbiodinium necroappetens</name>
    <dbReference type="NCBI Taxonomy" id="1628268"/>
    <lineage>
        <taxon>Eukaryota</taxon>
        <taxon>Sar</taxon>
        <taxon>Alveolata</taxon>
        <taxon>Dinophyceae</taxon>
        <taxon>Suessiales</taxon>
        <taxon>Symbiodiniaceae</taxon>
        <taxon>Symbiodinium</taxon>
    </lineage>
</organism>
<reference evidence="2" key="1">
    <citation type="submission" date="2021-02" db="EMBL/GenBank/DDBJ databases">
        <authorList>
            <person name="Dougan E. K."/>
            <person name="Rhodes N."/>
            <person name="Thang M."/>
            <person name="Chan C."/>
        </authorList>
    </citation>
    <scope>NUCLEOTIDE SEQUENCE</scope>
</reference>
<feature type="domain" description="Reverse transcriptase Ty1/copia-type" evidence="1">
    <location>
        <begin position="331"/>
        <end position="523"/>
    </location>
</feature>
<keyword evidence="3" id="KW-1185">Reference proteome</keyword>
<sequence>QQEPLQAPYVLWRTSVWKYKVMSVMSVVDLGTLFHAAVIVGEGGGPPSSGDMAKEMQLIWFSWVGPPGSIVLDRGLENRGQLQKLMTSRGVLLRYMGVESPYQLGRGERHGGIPKEVIKALQPGNYEAVDLSTWTTWCASTDGKEARPDGNGLVRRESSDKKDEALYGYAMEVKPSRKRRREDMATVEDEAKHMDDDPFLDDLIGEIPGLHMLPDGGPATVSLNRNWSHLVVTSVTHLIHYVPRLRLQSRHQYRVALLERSVLYMHFESLRTHWMAWELNFTKATGDEREGIQEARKREWGNWPGFDAAEVIPPEKVKEALAEHQPWLPPKYKSRIVVRGDVESGASTRTGSPTCSATMLGLLLSFTANRQLRLCGGDSAASFLQGEKLFRVLLLKPPPGGLPGVPEGSLLRALKPVHGTRDAPRGFFQRLHNAAVAQGLRALPHEHAAYVLQDEEGVHGMMWPAWTTFFGGTERMDSVMEAITKEFKFGTLEFGSTFDYCGRTITHETEGIRVTCPNHASKVRPIPFWMHGDDAKAPSPNMNNSEAWLEV</sequence>
<proteinExistence type="predicted"/>
<evidence type="ECO:0000313" key="3">
    <source>
        <dbReference type="Proteomes" id="UP000601435"/>
    </source>
</evidence>
<dbReference type="InterPro" id="IPR013103">
    <property type="entry name" value="RVT_2"/>
</dbReference>
<feature type="non-terminal residue" evidence="2">
    <location>
        <position position="1"/>
    </location>
</feature>
<name>A0A812ZCF7_9DINO</name>
<dbReference type="OrthoDB" id="447612at2759"/>
<accession>A0A812ZCF7</accession>